<evidence type="ECO:0000313" key="2">
    <source>
        <dbReference type="EMBL" id="WTS09965.1"/>
    </source>
</evidence>
<sequence>MSTSNGSAKNSGNGTARKAPAKRATSTSERAQSKATAAANKAETAVADAEEAASTSVRSGSEAARSASHAMASGLQMGQQAVTVNAAKAATAATAAWTVVKNRKLIAAGAAASIVGIAGAGFAVGRATAKPPVGPLTRLAGGRI</sequence>
<reference evidence="2" key="1">
    <citation type="submission" date="2022-10" db="EMBL/GenBank/DDBJ databases">
        <title>The complete genomes of actinobacterial strains from the NBC collection.</title>
        <authorList>
            <person name="Joergensen T.S."/>
            <person name="Alvarez Arevalo M."/>
            <person name="Sterndorff E.B."/>
            <person name="Faurdal D."/>
            <person name="Vuksanovic O."/>
            <person name="Mourched A.-S."/>
            <person name="Charusanti P."/>
            <person name="Shaw S."/>
            <person name="Blin K."/>
            <person name="Weber T."/>
        </authorList>
    </citation>
    <scope>NUCLEOTIDE SEQUENCE</scope>
    <source>
        <strain evidence="2">NBC_00119</strain>
    </source>
</reference>
<dbReference type="AlphaFoldDB" id="A0AAU1TZ34"/>
<organism evidence="2">
    <name type="scientific">Streptomyces sp. NBC_00119</name>
    <dbReference type="NCBI Taxonomy" id="2975659"/>
    <lineage>
        <taxon>Bacteria</taxon>
        <taxon>Bacillati</taxon>
        <taxon>Actinomycetota</taxon>
        <taxon>Actinomycetes</taxon>
        <taxon>Kitasatosporales</taxon>
        <taxon>Streptomycetaceae</taxon>
        <taxon>Streptomyces</taxon>
    </lineage>
</organism>
<feature type="compositionally biased region" description="Polar residues" evidence="1">
    <location>
        <begin position="1"/>
        <end position="14"/>
    </location>
</feature>
<protein>
    <submittedName>
        <fullName evidence="2">Uncharacterized protein</fullName>
    </submittedName>
</protein>
<dbReference type="EMBL" id="CP108195">
    <property type="protein sequence ID" value="WTS09965.1"/>
    <property type="molecule type" value="Genomic_DNA"/>
</dbReference>
<feature type="region of interest" description="Disordered" evidence="1">
    <location>
        <begin position="1"/>
        <end position="76"/>
    </location>
</feature>
<evidence type="ECO:0000256" key="1">
    <source>
        <dbReference type="SAM" id="MobiDB-lite"/>
    </source>
</evidence>
<accession>A0AAU1TZ34</accession>
<proteinExistence type="predicted"/>
<feature type="compositionally biased region" description="Low complexity" evidence="1">
    <location>
        <begin position="33"/>
        <end position="57"/>
    </location>
</feature>
<name>A0AAU1TZ34_9ACTN</name>
<gene>
    <name evidence="2" type="ORF">OHU69_01875</name>
</gene>